<dbReference type="Gramene" id="Psat04G0204500-T1">
    <property type="protein sequence ID" value="KAI5417277.1"/>
    <property type="gene ID" value="KIW84_042045"/>
</dbReference>
<dbReference type="InterPro" id="IPR015500">
    <property type="entry name" value="Peptidase_S8_subtilisin-rel"/>
</dbReference>
<dbReference type="InterPro" id="IPR045051">
    <property type="entry name" value="SBT"/>
</dbReference>
<feature type="domain" description="Inhibitor I9" evidence="16">
    <location>
        <begin position="80"/>
        <end position="165"/>
    </location>
</feature>
<dbReference type="InterPro" id="IPR036852">
    <property type="entry name" value="Peptidase_S8/S53_dom_sf"/>
</dbReference>
<evidence type="ECO:0000259" key="17">
    <source>
        <dbReference type="Pfam" id="PF17766"/>
    </source>
</evidence>
<dbReference type="AlphaFoldDB" id="A0A9D5AM88"/>
<reference evidence="18 19" key="1">
    <citation type="journal article" date="2022" name="Nat. Genet.">
        <title>Improved pea reference genome and pan-genome highlight genomic features and evolutionary characteristics.</title>
        <authorList>
            <person name="Yang T."/>
            <person name="Liu R."/>
            <person name="Luo Y."/>
            <person name="Hu S."/>
            <person name="Wang D."/>
            <person name="Wang C."/>
            <person name="Pandey M.K."/>
            <person name="Ge S."/>
            <person name="Xu Q."/>
            <person name="Li N."/>
            <person name="Li G."/>
            <person name="Huang Y."/>
            <person name="Saxena R.K."/>
            <person name="Ji Y."/>
            <person name="Li M."/>
            <person name="Yan X."/>
            <person name="He Y."/>
            <person name="Liu Y."/>
            <person name="Wang X."/>
            <person name="Xiang C."/>
            <person name="Varshney R.K."/>
            <person name="Ding H."/>
            <person name="Gao S."/>
            <person name="Zong X."/>
        </authorList>
    </citation>
    <scope>NUCLEOTIDE SEQUENCE [LARGE SCALE GENOMIC DNA]</scope>
    <source>
        <strain evidence="18 19">cv. Zhongwan 6</strain>
    </source>
</reference>
<dbReference type="PROSITE" id="PS00138">
    <property type="entry name" value="SUBTILASE_SER"/>
    <property type="match status" value="1"/>
</dbReference>
<dbReference type="Gene3D" id="3.30.70.80">
    <property type="entry name" value="Peptidase S8 propeptide/proteinase inhibitor I9"/>
    <property type="match status" value="1"/>
</dbReference>
<evidence type="ECO:0000256" key="8">
    <source>
        <dbReference type="ARBA" id="ARBA00022801"/>
    </source>
</evidence>
<evidence type="ECO:0000256" key="10">
    <source>
        <dbReference type="ARBA" id="ARBA00023180"/>
    </source>
</evidence>
<dbReference type="InterPro" id="IPR046450">
    <property type="entry name" value="PA_dom_sf"/>
</dbReference>
<dbReference type="GO" id="GO:0009610">
    <property type="term" value="P:response to symbiotic fungus"/>
    <property type="evidence" value="ECO:0007669"/>
    <property type="project" value="UniProtKB-ARBA"/>
</dbReference>
<evidence type="ECO:0008006" key="20">
    <source>
        <dbReference type="Google" id="ProtNLM"/>
    </source>
</evidence>
<evidence type="ECO:0000256" key="2">
    <source>
        <dbReference type="ARBA" id="ARBA00004271"/>
    </source>
</evidence>
<dbReference type="InterPro" id="IPR003137">
    <property type="entry name" value="PA_domain"/>
</dbReference>
<evidence type="ECO:0000256" key="12">
    <source>
        <dbReference type="PROSITE-ProRule" id="PRU01240"/>
    </source>
</evidence>
<evidence type="ECO:0000259" key="15">
    <source>
        <dbReference type="Pfam" id="PF02225"/>
    </source>
</evidence>
<comment type="function">
    <text evidence="1">Required for arbuscular mycorrhiza (AM) development during AM symbiosis with AM fungi (e.g. Glomeromycota intraradices).</text>
</comment>
<dbReference type="Pfam" id="PF02225">
    <property type="entry name" value="PA"/>
    <property type="match status" value="1"/>
</dbReference>
<accession>A0A9D5AM88</accession>
<dbReference type="PROSITE" id="PS51892">
    <property type="entry name" value="SUBTILASE"/>
    <property type="match status" value="1"/>
</dbReference>
<evidence type="ECO:0000259" key="14">
    <source>
        <dbReference type="Pfam" id="PF00082"/>
    </source>
</evidence>
<dbReference type="Gene3D" id="3.40.50.200">
    <property type="entry name" value="Peptidase S8/S53 domain"/>
    <property type="match status" value="1"/>
</dbReference>
<keyword evidence="9 12" id="KW-0720">Serine protease</keyword>
<keyword evidence="10" id="KW-0325">Glycoprotein</keyword>
<dbReference type="InterPro" id="IPR041469">
    <property type="entry name" value="Subtilisin-like_FN3"/>
</dbReference>
<dbReference type="PRINTS" id="PR00723">
    <property type="entry name" value="SUBTILISIN"/>
</dbReference>
<evidence type="ECO:0000256" key="11">
    <source>
        <dbReference type="PIRSR" id="PIRSR615500-1"/>
    </source>
</evidence>
<dbReference type="Pfam" id="PF17766">
    <property type="entry name" value="fn3_6"/>
    <property type="match status" value="1"/>
</dbReference>
<protein>
    <recommendedName>
        <fullName evidence="20">Subtilisin-like protease</fullName>
    </recommendedName>
</protein>
<gene>
    <name evidence="18" type="ORF">KIW84_042045</name>
</gene>
<dbReference type="FunFam" id="3.40.50.200:FF:000006">
    <property type="entry name" value="Subtilisin-like protease SBT1.5"/>
    <property type="match status" value="1"/>
</dbReference>
<evidence type="ECO:0000256" key="13">
    <source>
        <dbReference type="SAM" id="MobiDB-lite"/>
    </source>
</evidence>
<dbReference type="SUPFAM" id="SSF52743">
    <property type="entry name" value="Subtilisin-like"/>
    <property type="match status" value="1"/>
</dbReference>
<evidence type="ECO:0000256" key="4">
    <source>
        <dbReference type="ARBA" id="ARBA00022523"/>
    </source>
</evidence>
<dbReference type="Pfam" id="PF00082">
    <property type="entry name" value="Peptidase_S8"/>
    <property type="match status" value="1"/>
</dbReference>
<feature type="active site" description="Charge relay system" evidence="11 12">
    <location>
        <position position="201"/>
    </location>
</feature>
<keyword evidence="19" id="KW-1185">Reference proteome</keyword>
<dbReference type="Gene3D" id="2.60.40.2310">
    <property type="match status" value="1"/>
</dbReference>
<evidence type="ECO:0000256" key="6">
    <source>
        <dbReference type="ARBA" id="ARBA00022670"/>
    </source>
</evidence>
<dbReference type="CDD" id="cd04852">
    <property type="entry name" value="Peptidases_S8_3"/>
    <property type="match status" value="1"/>
</dbReference>
<dbReference type="GO" id="GO:0004252">
    <property type="term" value="F:serine-type endopeptidase activity"/>
    <property type="evidence" value="ECO:0007669"/>
    <property type="project" value="UniProtKB-UniRule"/>
</dbReference>
<evidence type="ECO:0000313" key="18">
    <source>
        <dbReference type="EMBL" id="KAI5417277.1"/>
    </source>
</evidence>
<dbReference type="GO" id="GO:0006508">
    <property type="term" value="P:proteolysis"/>
    <property type="evidence" value="ECO:0007669"/>
    <property type="project" value="UniProtKB-KW"/>
</dbReference>
<organism evidence="18 19">
    <name type="scientific">Pisum sativum</name>
    <name type="common">Garden pea</name>
    <name type="synonym">Lathyrus oleraceus</name>
    <dbReference type="NCBI Taxonomy" id="3888"/>
    <lineage>
        <taxon>Eukaryota</taxon>
        <taxon>Viridiplantae</taxon>
        <taxon>Streptophyta</taxon>
        <taxon>Embryophyta</taxon>
        <taxon>Tracheophyta</taxon>
        <taxon>Spermatophyta</taxon>
        <taxon>Magnoliopsida</taxon>
        <taxon>eudicotyledons</taxon>
        <taxon>Gunneridae</taxon>
        <taxon>Pentapetalae</taxon>
        <taxon>rosids</taxon>
        <taxon>fabids</taxon>
        <taxon>Fabales</taxon>
        <taxon>Fabaceae</taxon>
        <taxon>Papilionoideae</taxon>
        <taxon>50 kb inversion clade</taxon>
        <taxon>NPAAA clade</taxon>
        <taxon>Hologalegina</taxon>
        <taxon>IRL clade</taxon>
        <taxon>Fabeae</taxon>
        <taxon>Lathyrus</taxon>
    </lineage>
</organism>
<keyword evidence="4" id="KW-0052">Apoplast</keyword>
<sequence>NVEQIIAFSQRLGQIVITRGGEIGFTNSQKQVIKTVECIVIFSNIILMRKTTMFSSIGHTLMLLLLCLFLHKPTQAIKKSYVVYLGQQSYGSRLSALDVESVTNSHYAMLGSYIGSAEKAKEAIFYSYSKYFNGFAALLDEDEVAKISKNPNVLSIFLNKPRELHTTHSWDFLGFERNGVISNRSIWSKSKGEDIIIGNLDTGVWPESMSFNDEGVGPIPTRWHGICQVDKNNTDNFHCNRKLIGARYFYKGYLADLGDAKNVTFNSARDLDGHGTHTLSTAGGNFVANANIFGYGNGTASGGSPQARVAAYKVCWPPLAIGGGCYEADILAAFEAAISDGVDVISASLGGSPVEFFESSTSIGSFHAVAQGIVVVSSAGNTGPSPHTVSNLEPWSITVGASTMDRSFTSFVTLGNKKILEGASLSESNLPPNKLYPLLSAADARAHNASSANALLCKNGTLDPTKVKGKILVCLRGDNDRADKGVQAARAGAVGMVLANNKEGENDIIADAHVLPASHITFKDGIYLFNYINSTKSPMASISRVETQMGVKPAPFMASFSSRGPNSLDPSILKPDITAPGVDIIAAFSEAASPSDQASDKRRSSYSTLSGTSMSCPHVSGIVGLVKSIHPDWSPAAIKSAIMTTARIKDNTGQLITDSSRQKATPFAFGAGHVQPNRAVDPGLVYDQNITDYMNYLCNRGYKDSHLSVFYRKPYACPKYFSLVDFNYPTITIPNLKIGHSLNVTRTLTNVGPPSIYVVRVAAPDEVLVSVEPNVLRFKEKGEKREFRVTLSLRSLTKNKNSSSIDYVFGRLDWTDGKHHVRSYIAIRPQN</sequence>
<dbReference type="InterPro" id="IPR000209">
    <property type="entry name" value="Peptidase_S8/S53_dom"/>
</dbReference>
<evidence type="ECO:0000256" key="1">
    <source>
        <dbReference type="ARBA" id="ARBA00002076"/>
    </source>
</evidence>
<evidence type="ECO:0000256" key="9">
    <source>
        <dbReference type="ARBA" id="ARBA00022825"/>
    </source>
</evidence>
<dbReference type="GO" id="GO:0048046">
    <property type="term" value="C:apoplast"/>
    <property type="evidence" value="ECO:0007669"/>
    <property type="project" value="UniProtKB-SubCell"/>
</dbReference>
<keyword evidence="7" id="KW-0732">Signal</keyword>
<dbReference type="InterPro" id="IPR023828">
    <property type="entry name" value="Peptidase_S8_Ser-AS"/>
</dbReference>
<dbReference type="SUPFAM" id="SSF52025">
    <property type="entry name" value="PA domain"/>
    <property type="match status" value="1"/>
</dbReference>
<keyword evidence="5" id="KW-0964">Secreted</keyword>
<evidence type="ECO:0000256" key="7">
    <source>
        <dbReference type="ARBA" id="ARBA00022729"/>
    </source>
</evidence>
<evidence type="ECO:0000256" key="5">
    <source>
        <dbReference type="ARBA" id="ARBA00022525"/>
    </source>
</evidence>
<dbReference type="Pfam" id="PF05922">
    <property type="entry name" value="Inhibitor_I9"/>
    <property type="match status" value="1"/>
</dbReference>
<proteinExistence type="inferred from homology"/>
<comment type="similarity">
    <text evidence="3 12">Belongs to the peptidase S8 family.</text>
</comment>
<feature type="active site" description="Charge relay system" evidence="11 12">
    <location>
        <position position="613"/>
    </location>
</feature>
<keyword evidence="8 12" id="KW-0378">Hydrolase</keyword>
<evidence type="ECO:0000256" key="3">
    <source>
        <dbReference type="ARBA" id="ARBA00011073"/>
    </source>
</evidence>
<evidence type="ECO:0000313" key="19">
    <source>
        <dbReference type="Proteomes" id="UP001058974"/>
    </source>
</evidence>
<feature type="domain" description="PA" evidence="15">
    <location>
        <begin position="453"/>
        <end position="525"/>
    </location>
</feature>
<feature type="active site" description="Charge relay system" evidence="11 12">
    <location>
        <position position="274"/>
    </location>
</feature>
<keyword evidence="6 12" id="KW-0645">Protease</keyword>
<dbReference type="Proteomes" id="UP001058974">
    <property type="component" value="Chromosome 4"/>
</dbReference>
<dbReference type="PANTHER" id="PTHR10795">
    <property type="entry name" value="PROPROTEIN CONVERTASE SUBTILISIN/KEXIN"/>
    <property type="match status" value="1"/>
</dbReference>
<name>A0A9D5AM88_PEA</name>
<dbReference type="InterPro" id="IPR037045">
    <property type="entry name" value="S8pro/Inhibitor_I9_sf"/>
</dbReference>
<evidence type="ECO:0000259" key="16">
    <source>
        <dbReference type="Pfam" id="PF05922"/>
    </source>
</evidence>
<feature type="region of interest" description="Disordered" evidence="13">
    <location>
        <begin position="593"/>
        <end position="612"/>
    </location>
</feature>
<dbReference type="EMBL" id="JAMSHJ010000004">
    <property type="protein sequence ID" value="KAI5417277.1"/>
    <property type="molecule type" value="Genomic_DNA"/>
</dbReference>
<dbReference type="InterPro" id="IPR010259">
    <property type="entry name" value="S8pro/Inhibitor_I9"/>
</dbReference>
<comment type="caution">
    <text evidence="18">The sequence shown here is derived from an EMBL/GenBank/DDBJ whole genome shotgun (WGS) entry which is preliminary data.</text>
</comment>
<comment type="subcellular location">
    <subcellularLocation>
        <location evidence="2">Secreted</location>
        <location evidence="2">Extracellular space</location>
        <location evidence="2">Apoplast</location>
    </subcellularLocation>
</comment>
<dbReference type="GO" id="GO:0009609">
    <property type="term" value="P:response to symbiotic bacterium"/>
    <property type="evidence" value="ECO:0007669"/>
    <property type="project" value="UniProtKB-ARBA"/>
</dbReference>
<feature type="domain" description="Peptidase S8/S53" evidence="14">
    <location>
        <begin position="192"/>
        <end position="672"/>
    </location>
</feature>
<dbReference type="Gene3D" id="3.50.30.30">
    <property type="match status" value="1"/>
</dbReference>
<dbReference type="InterPro" id="IPR034197">
    <property type="entry name" value="Peptidases_S8_3"/>
</dbReference>
<dbReference type="FunFam" id="3.50.30.30:FF:000005">
    <property type="entry name" value="subtilisin-like protease SBT1.5"/>
    <property type="match status" value="1"/>
</dbReference>
<dbReference type="CDD" id="cd02120">
    <property type="entry name" value="PA_subtilisin_like"/>
    <property type="match status" value="1"/>
</dbReference>
<feature type="non-terminal residue" evidence="18">
    <location>
        <position position="1"/>
    </location>
</feature>
<dbReference type="FunFam" id="3.30.70.80:FF:000002">
    <property type="entry name" value="Subtilisin-like protease SBT5.3"/>
    <property type="match status" value="1"/>
</dbReference>
<feature type="domain" description="Subtilisin-like protease fibronectin type-III" evidence="17">
    <location>
        <begin position="725"/>
        <end position="827"/>
    </location>
</feature>